<evidence type="ECO:0000313" key="6">
    <source>
        <dbReference type="Proteomes" id="UP000324897"/>
    </source>
</evidence>
<proteinExistence type="inferred from homology"/>
<dbReference type="Proteomes" id="UP000324897">
    <property type="component" value="Unassembled WGS sequence"/>
</dbReference>
<dbReference type="FunFam" id="3.40.50.2000:FF:000020">
    <property type="entry name" value="Glycosyltransferase"/>
    <property type="match status" value="1"/>
</dbReference>
<dbReference type="EC" id="2.4.1.-" evidence="4"/>
<name>A0A5J9VH35_9POAL</name>
<evidence type="ECO:0000313" key="5">
    <source>
        <dbReference type="EMBL" id="TVU35195.1"/>
    </source>
</evidence>
<dbReference type="GO" id="GO:0035251">
    <property type="term" value="F:UDP-glucosyltransferase activity"/>
    <property type="evidence" value="ECO:0007669"/>
    <property type="project" value="InterPro"/>
</dbReference>
<dbReference type="Gramene" id="TVU35195">
    <property type="protein sequence ID" value="TVU35195"/>
    <property type="gene ID" value="EJB05_17072"/>
</dbReference>
<evidence type="ECO:0000256" key="2">
    <source>
        <dbReference type="ARBA" id="ARBA00022679"/>
    </source>
</evidence>
<protein>
    <recommendedName>
        <fullName evidence="4">Glycosyltransferase</fullName>
        <ecNumber evidence="4">2.4.1.-</ecNumber>
    </recommendedName>
</protein>
<evidence type="ECO:0000256" key="1">
    <source>
        <dbReference type="ARBA" id="ARBA00009995"/>
    </source>
</evidence>
<dbReference type="PANTHER" id="PTHR48048:SF1">
    <property type="entry name" value="GLYCOSYLTRANSFERASE"/>
    <property type="match status" value="1"/>
</dbReference>
<accession>A0A5J9VH35</accession>
<organism evidence="5 6">
    <name type="scientific">Eragrostis curvula</name>
    <name type="common">weeping love grass</name>
    <dbReference type="NCBI Taxonomy" id="38414"/>
    <lineage>
        <taxon>Eukaryota</taxon>
        <taxon>Viridiplantae</taxon>
        <taxon>Streptophyta</taxon>
        <taxon>Embryophyta</taxon>
        <taxon>Tracheophyta</taxon>
        <taxon>Spermatophyta</taxon>
        <taxon>Magnoliopsida</taxon>
        <taxon>Liliopsida</taxon>
        <taxon>Poales</taxon>
        <taxon>Poaceae</taxon>
        <taxon>PACMAD clade</taxon>
        <taxon>Chloridoideae</taxon>
        <taxon>Eragrostideae</taxon>
        <taxon>Eragrostidinae</taxon>
        <taxon>Eragrostis</taxon>
    </lineage>
</organism>
<sequence>MGGAVVLYTWMVRGHLHPMAELADRLAGYGVSVTVAIADVPSSTSSSETVARLSASYQSVSFHLLPPSTARSGDAADPDADPFITLIADLRATTSHFLDFVRSVPSVKALVLDFFCGCALDDAAEFALPAYLYYTSGASPIAAYLHIPVMPSDVSYRDMGRTLLHFPGLPPVPASDMPDVLLGPRNEQYKETIVLFEQLLKAKGILVNTFEWLEPEAVEAIEDGSPRPGELVPRLFCIGPLVGKEKGREVKHDCLTWLDAQPARSVVFLCFGSASSVPAEQLREIAVGLERSGHAFLWAVRAPVAPDADSTKRFDGRGETPLEALLPDGFLDRTRGRGLVVSTWAPQVEVLRHRATGAFVTHCGWNSTLEAITAGMPMVCWPMYAEQKLNKVFVADGMKLGVVMQGYDEAMVTAEEVEAKVQLVMESEEGKELRERTEVAKNMATAALESGGSSKAAFVDFLNSIEISTLD</sequence>
<comment type="similarity">
    <text evidence="1 3">Belongs to the UDP-glycosyltransferase family.</text>
</comment>
<keyword evidence="2 3" id="KW-0808">Transferase</keyword>
<comment type="caution">
    <text evidence="5">The sequence shown here is derived from an EMBL/GenBank/DDBJ whole genome shotgun (WGS) entry which is preliminary data.</text>
</comment>
<dbReference type="CDD" id="cd03784">
    <property type="entry name" value="GT1_Gtf-like"/>
    <property type="match status" value="1"/>
</dbReference>
<evidence type="ECO:0000256" key="4">
    <source>
        <dbReference type="RuleBase" id="RU362057"/>
    </source>
</evidence>
<reference evidence="5 6" key="1">
    <citation type="journal article" date="2019" name="Sci. Rep.">
        <title>A high-quality genome of Eragrostis curvula grass provides insights into Poaceae evolution and supports new strategies to enhance forage quality.</title>
        <authorList>
            <person name="Carballo J."/>
            <person name="Santos B.A.C.M."/>
            <person name="Zappacosta D."/>
            <person name="Garbus I."/>
            <person name="Selva J.P."/>
            <person name="Gallo C.A."/>
            <person name="Diaz A."/>
            <person name="Albertini E."/>
            <person name="Caccamo M."/>
            <person name="Echenique V."/>
        </authorList>
    </citation>
    <scope>NUCLEOTIDE SEQUENCE [LARGE SCALE GENOMIC DNA]</scope>
    <source>
        <strain evidence="6">cv. Victoria</strain>
        <tissue evidence="5">Leaf</tissue>
    </source>
</reference>
<dbReference type="SUPFAM" id="SSF53756">
    <property type="entry name" value="UDP-Glycosyltransferase/glycogen phosphorylase"/>
    <property type="match status" value="1"/>
</dbReference>
<dbReference type="AlphaFoldDB" id="A0A5J9VH35"/>
<dbReference type="PANTHER" id="PTHR48048">
    <property type="entry name" value="GLYCOSYLTRANSFERASE"/>
    <property type="match status" value="1"/>
</dbReference>
<evidence type="ECO:0000256" key="3">
    <source>
        <dbReference type="RuleBase" id="RU003718"/>
    </source>
</evidence>
<dbReference type="EMBL" id="RWGY01000009">
    <property type="protein sequence ID" value="TVU35195.1"/>
    <property type="molecule type" value="Genomic_DNA"/>
</dbReference>
<dbReference type="OrthoDB" id="5835829at2759"/>
<gene>
    <name evidence="5" type="ORF">EJB05_17072</name>
</gene>
<dbReference type="InterPro" id="IPR035595">
    <property type="entry name" value="UDP_glycos_trans_CS"/>
</dbReference>
<dbReference type="InterPro" id="IPR050481">
    <property type="entry name" value="UDP-glycosyltransf_plant"/>
</dbReference>
<dbReference type="PROSITE" id="PS00375">
    <property type="entry name" value="UDPGT"/>
    <property type="match status" value="1"/>
</dbReference>
<feature type="non-terminal residue" evidence="5">
    <location>
        <position position="1"/>
    </location>
</feature>
<keyword evidence="6" id="KW-1185">Reference proteome</keyword>
<dbReference type="Pfam" id="PF00201">
    <property type="entry name" value="UDPGT"/>
    <property type="match status" value="1"/>
</dbReference>
<dbReference type="InterPro" id="IPR002213">
    <property type="entry name" value="UDP_glucos_trans"/>
</dbReference>
<keyword evidence="3" id="KW-0328">Glycosyltransferase</keyword>
<dbReference type="Gene3D" id="3.40.50.2000">
    <property type="entry name" value="Glycogen Phosphorylase B"/>
    <property type="match status" value="2"/>
</dbReference>